<dbReference type="Pfam" id="PF13581">
    <property type="entry name" value="HATPase_c_2"/>
    <property type="match status" value="1"/>
</dbReference>
<dbReference type="SMART" id="SM00331">
    <property type="entry name" value="PP2C_SIG"/>
    <property type="match status" value="1"/>
</dbReference>
<dbReference type="InterPro" id="IPR039248">
    <property type="entry name" value="Ptase_RsbX"/>
</dbReference>
<dbReference type="RefSeq" id="WP_386362388.1">
    <property type="nucleotide sequence ID" value="NZ_JBHRXZ010000016.1"/>
</dbReference>
<dbReference type="Gene3D" id="3.30.565.10">
    <property type="entry name" value="Histidine kinase-like ATPase, C-terminal domain"/>
    <property type="match status" value="1"/>
</dbReference>
<dbReference type="Pfam" id="PF07228">
    <property type="entry name" value="SpoIIE"/>
    <property type="match status" value="1"/>
</dbReference>
<organism evidence="2 3">
    <name type="scientific">Stutzerimonas tarimensis</name>
    <dbReference type="NCBI Taxonomy" id="1507735"/>
    <lineage>
        <taxon>Bacteria</taxon>
        <taxon>Pseudomonadati</taxon>
        <taxon>Pseudomonadota</taxon>
        <taxon>Gammaproteobacteria</taxon>
        <taxon>Pseudomonadales</taxon>
        <taxon>Pseudomonadaceae</taxon>
        <taxon>Stutzerimonas</taxon>
    </lineage>
</organism>
<comment type="caution">
    <text evidence="2">The sequence shown here is derived from an EMBL/GenBank/DDBJ whole genome shotgun (WGS) entry which is preliminary data.</text>
</comment>
<evidence type="ECO:0000313" key="3">
    <source>
        <dbReference type="Proteomes" id="UP001595630"/>
    </source>
</evidence>
<dbReference type="Gene3D" id="3.60.40.10">
    <property type="entry name" value="PPM-type phosphatase domain"/>
    <property type="match status" value="1"/>
</dbReference>
<dbReference type="PANTHER" id="PTHR35801">
    <property type="entry name" value="PHOSPHOSERINE PHOSPHATASE RSBX"/>
    <property type="match status" value="1"/>
</dbReference>
<gene>
    <name evidence="2" type="ORF">ACFOMF_06230</name>
</gene>
<dbReference type="SUPFAM" id="SSF55874">
    <property type="entry name" value="ATPase domain of HSP90 chaperone/DNA topoisomerase II/histidine kinase"/>
    <property type="match status" value="1"/>
</dbReference>
<name>A0ABV7T2L0_9GAMM</name>
<dbReference type="InterPro" id="IPR003594">
    <property type="entry name" value="HATPase_dom"/>
</dbReference>
<dbReference type="InterPro" id="IPR036457">
    <property type="entry name" value="PPM-type-like_dom_sf"/>
</dbReference>
<dbReference type="PANTHER" id="PTHR35801:SF1">
    <property type="entry name" value="PHOSPHOSERINE PHOSPHATASE RSBX"/>
    <property type="match status" value="1"/>
</dbReference>
<accession>A0ABV7T2L0</accession>
<proteinExistence type="predicted"/>
<evidence type="ECO:0000313" key="2">
    <source>
        <dbReference type="EMBL" id="MFC3607370.1"/>
    </source>
</evidence>
<protein>
    <submittedName>
        <fullName evidence="2">SpoIIE family protein phosphatase</fullName>
    </submittedName>
</protein>
<dbReference type="SUPFAM" id="SSF81606">
    <property type="entry name" value="PP2C-like"/>
    <property type="match status" value="1"/>
</dbReference>
<reference evidence="3" key="1">
    <citation type="journal article" date="2019" name="Int. J. Syst. Evol. Microbiol.">
        <title>The Global Catalogue of Microorganisms (GCM) 10K type strain sequencing project: providing services to taxonomists for standard genome sequencing and annotation.</title>
        <authorList>
            <consortium name="The Broad Institute Genomics Platform"/>
            <consortium name="The Broad Institute Genome Sequencing Center for Infectious Disease"/>
            <person name="Wu L."/>
            <person name="Ma J."/>
        </authorList>
    </citation>
    <scope>NUCLEOTIDE SEQUENCE [LARGE SCALE GENOMIC DNA]</scope>
    <source>
        <strain evidence="3">KCTC 42447</strain>
    </source>
</reference>
<feature type="domain" description="PPM-type phosphatase" evidence="1">
    <location>
        <begin position="143"/>
        <end position="327"/>
    </location>
</feature>
<dbReference type="Proteomes" id="UP001595630">
    <property type="component" value="Unassembled WGS sequence"/>
</dbReference>
<dbReference type="InterPro" id="IPR001932">
    <property type="entry name" value="PPM-type_phosphatase-like_dom"/>
</dbReference>
<keyword evidence="3" id="KW-1185">Reference proteome</keyword>
<sequence>MAIACRYCNLVLTISDPAHVDAARRAIVREASTLVDDETLIGRLTVVIQELARNLVNHAGGGELLFSHDGRRISLIAMDNGPGMDNIAQCLADHYSTTGTMGAGLGAIRRMSDEFDLYSRPGQGALVYAGFRLPCGPRDPEPRVGTVCTAYPGEDVCGDSWAVKGHRVMVCDGLGHGHLAHEASRKAREVFLLHNPSLPLTAVMEQLHRALLPTRGGAVALAEIEPAIGRVSFCGIGNISGMLAGDRSRGLMSSNGTVGYKIGRIQSFSYPWDKAMPLILTSDGITTRYNLSGDLAILGRHPALIAALIHRDYKRLNDDVTVVVMKGE</sequence>
<evidence type="ECO:0000259" key="1">
    <source>
        <dbReference type="SMART" id="SM00331"/>
    </source>
</evidence>
<dbReference type="EMBL" id="JBHRXZ010000016">
    <property type="protein sequence ID" value="MFC3607370.1"/>
    <property type="molecule type" value="Genomic_DNA"/>
</dbReference>
<dbReference type="InterPro" id="IPR036890">
    <property type="entry name" value="HATPase_C_sf"/>
</dbReference>